<evidence type="ECO:0000259" key="15">
    <source>
        <dbReference type="Pfam" id="PF00593"/>
    </source>
</evidence>
<keyword evidence="5 12" id="KW-0812">Transmembrane</keyword>
<keyword evidence="6 14" id="KW-0732">Signal</keyword>
<evidence type="ECO:0000256" key="9">
    <source>
        <dbReference type="ARBA" id="ARBA00023077"/>
    </source>
</evidence>
<evidence type="ECO:0000256" key="12">
    <source>
        <dbReference type="PROSITE-ProRule" id="PRU01360"/>
    </source>
</evidence>
<dbReference type="GO" id="GO:0009279">
    <property type="term" value="C:cell outer membrane"/>
    <property type="evidence" value="ECO:0007669"/>
    <property type="project" value="UniProtKB-SubCell"/>
</dbReference>
<dbReference type="InterPro" id="IPR039426">
    <property type="entry name" value="TonB-dep_rcpt-like"/>
</dbReference>
<evidence type="ECO:0000256" key="6">
    <source>
        <dbReference type="ARBA" id="ARBA00022729"/>
    </source>
</evidence>
<keyword evidence="11 12" id="KW-0998">Cell outer membrane</keyword>
<dbReference type="InterPro" id="IPR012910">
    <property type="entry name" value="Plug_dom"/>
</dbReference>
<feature type="domain" description="TonB-dependent receptor-like beta-barrel" evidence="15">
    <location>
        <begin position="340"/>
        <end position="771"/>
    </location>
</feature>
<feature type="chain" id="PRO_5026860511" evidence="14">
    <location>
        <begin position="19"/>
        <end position="812"/>
    </location>
</feature>
<keyword evidence="9 13" id="KW-0798">TonB box</keyword>
<evidence type="ECO:0000256" key="2">
    <source>
        <dbReference type="ARBA" id="ARBA00022448"/>
    </source>
</evidence>
<dbReference type="Gene3D" id="2.60.40.1120">
    <property type="entry name" value="Carboxypeptidase-like, regulatory domain"/>
    <property type="match status" value="1"/>
</dbReference>
<dbReference type="AlphaFoldDB" id="A0A6N9NJB0"/>
<keyword evidence="10 12" id="KW-0472">Membrane</keyword>
<evidence type="ECO:0000313" key="18">
    <source>
        <dbReference type="Proteomes" id="UP000470771"/>
    </source>
</evidence>
<keyword evidence="3 12" id="KW-1134">Transmembrane beta strand</keyword>
<dbReference type="PANTHER" id="PTHR32552:SF68">
    <property type="entry name" value="FERRICHROME OUTER MEMBRANE TRANSPORTER_PHAGE RECEPTOR"/>
    <property type="match status" value="1"/>
</dbReference>
<dbReference type="GO" id="GO:0015344">
    <property type="term" value="F:siderophore uptake transmembrane transporter activity"/>
    <property type="evidence" value="ECO:0007669"/>
    <property type="project" value="TreeGrafter"/>
</dbReference>
<evidence type="ECO:0000259" key="16">
    <source>
        <dbReference type="Pfam" id="PF07715"/>
    </source>
</evidence>
<proteinExistence type="inferred from homology"/>
<organism evidence="17 18">
    <name type="scientific">Acidiluteibacter ferrifornacis</name>
    <dbReference type="NCBI Taxonomy" id="2692424"/>
    <lineage>
        <taxon>Bacteria</taxon>
        <taxon>Pseudomonadati</taxon>
        <taxon>Bacteroidota</taxon>
        <taxon>Flavobacteriia</taxon>
        <taxon>Flavobacteriales</taxon>
        <taxon>Cryomorphaceae</taxon>
        <taxon>Acidiluteibacter</taxon>
    </lineage>
</organism>
<keyword evidence="17" id="KW-0675">Receptor</keyword>
<evidence type="ECO:0000256" key="4">
    <source>
        <dbReference type="ARBA" id="ARBA00022496"/>
    </source>
</evidence>
<dbReference type="SUPFAM" id="SSF49464">
    <property type="entry name" value="Carboxypeptidase regulatory domain-like"/>
    <property type="match status" value="1"/>
</dbReference>
<dbReference type="Pfam" id="PF07715">
    <property type="entry name" value="Plug"/>
    <property type="match status" value="1"/>
</dbReference>
<evidence type="ECO:0000256" key="8">
    <source>
        <dbReference type="ARBA" id="ARBA00023065"/>
    </source>
</evidence>
<evidence type="ECO:0000256" key="13">
    <source>
        <dbReference type="RuleBase" id="RU003357"/>
    </source>
</evidence>
<evidence type="ECO:0000256" key="11">
    <source>
        <dbReference type="ARBA" id="ARBA00023237"/>
    </source>
</evidence>
<evidence type="ECO:0000313" key="17">
    <source>
        <dbReference type="EMBL" id="NBG65277.1"/>
    </source>
</evidence>
<evidence type="ECO:0000256" key="7">
    <source>
        <dbReference type="ARBA" id="ARBA00023004"/>
    </source>
</evidence>
<protein>
    <submittedName>
        <fullName evidence="17">TonB-dependent receptor</fullName>
    </submittedName>
</protein>
<dbReference type="InterPro" id="IPR000531">
    <property type="entry name" value="Beta-barrel_TonB"/>
</dbReference>
<comment type="caution">
    <text evidence="17">The sequence shown here is derived from an EMBL/GenBank/DDBJ whole genome shotgun (WGS) entry which is preliminary data.</text>
</comment>
<dbReference type="Pfam" id="PF13715">
    <property type="entry name" value="CarbopepD_reg_2"/>
    <property type="match status" value="1"/>
</dbReference>
<keyword evidence="4" id="KW-0410">Iron transport</keyword>
<dbReference type="InterPro" id="IPR008969">
    <property type="entry name" value="CarboxyPept-like_regulatory"/>
</dbReference>
<dbReference type="EMBL" id="WWNE01000004">
    <property type="protein sequence ID" value="NBG65277.1"/>
    <property type="molecule type" value="Genomic_DNA"/>
</dbReference>
<keyword evidence="2 12" id="KW-0813">Transport</keyword>
<dbReference type="Gene3D" id="2.40.170.20">
    <property type="entry name" value="TonB-dependent receptor, beta-barrel domain"/>
    <property type="match status" value="1"/>
</dbReference>
<evidence type="ECO:0000256" key="1">
    <source>
        <dbReference type="ARBA" id="ARBA00004571"/>
    </source>
</evidence>
<accession>A0A6N9NJB0</accession>
<evidence type="ECO:0000256" key="5">
    <source>
        <dbReference type="ARBA" id="ARBA00022692"/>
    </source>
</evidence>
<dbReference type="InterPro" id="IPR036942">
    <property type="entry name" value="Beta-barrel_TonB_sf"/>
</dbReference>
<evidence type="ECO:0000256" key="14">
    <source>
        <dbReference type="SAM" id="SignalP"/>
    </source>
</evidence>
<comment type="subcellular location">
    <subcellularLocation>
        <location evidence="1 12">Cell outer membrane</location>
        <topology evidence="1 12">Multi-pass membrane protein</topology>
    </subcellularLocation>
</comment>
<dbReference type="Pfam" id="PF00593">
    <property type="entry name" value="TonB_dep_Rec_b-barrel"/>
    <property type="match status" value="1"/>
</dbReference>
<dbReference type="SUPFAM" id="SSF56935">
    <property type="entry name" value="Porins"/>
    <property type="match status" value="1"/>
</dbReference>
<keyword evidence="8" id="KW-0406">Ion transport</keyword>
<feature type="domain" description="TonB-dependent receptor plug" evidence="16">
    <location>
        <begin position="113"/>
        <end position="222"/>
    </location>
</feature>
<evidence type="ECO:0000256" key="3">
    <source>
        <dbReference type="ARBA" id="ARBA00022452"/>
    </source>
</evidence>
<gene>
    <name evidence="17" type="ORF">GQN54_04065</name>
</gene>
<dbReference type="PANTHER" id="PTHR32552">
    <property type="entry name" value="FERRICHROME IRON RECEPTOR-RELATED"/>
    <property type="match status" value="1"/>
</dbReference>
<feature type="signal peptide" evidence="14">
    <location>
        <begin position="1"/>
        <end position="18"/>
    </location>
</feature>
<dbReference type="InterPro" id="IPR037066">
    <property type="entry name" value="Plug_dom_sf"/>
</dbReference>
<name>A0A6N9NJB0_9FLAO</name>
<keyword evidence="18" id="KW-1185">Reference proteome</keyword>
<dbReference type="PROSITE" id="PS52016">
    <property type="entry name" value="TONB_DEPENDENT_REC_3"/>
    <property type="match status" value="1"/>
</dbReference>
<dbReference type="Proteomes" id="UP000470771">
    <property type="component" value="Unassembled WGS sequence"/>
</dbReference>
<sequence>MKKMYWSLVMLFPSILMAQLNVTGTVKNSSTNEPLPGATVRIENSYKATATDLTGNFALQNLKQKEYAIIISYLGYETQEIAFNLTKDTTLSIALNETSFLQEEVVVSSTRAKKNSATTYTELDKEDIEKNNLGQDLPILLNQTPSIVTTSDAGAGVGYTGLRIRGSDGTRINVTVNGIPMNDAESHGVFWVNMPDLASSTESIQIQRGVGTSTNGAAAFGASINMQTTTLKPKAYGEIANSFGSFNTFKHSVQMGSGLIDDKFSFEGRLSKIRSDGYIDRASSDLQSYYLSGAYYGKKTIVKAIVFGGKEKTYQSWYGTPQSRIENNVDDMLTHASNEGYSQERIDNLLNSGRTYNNYLYDNQTDNYNQDHYQLLISRELHPKLNANLNFHYTRGLGYYEEFKDDEDFVDYGLQDAVVGADTVTSTDLIRRRWLDNHFGGLTYSLIYDATDKLNLTLGGGFNKYEGGHYGEIIWAEVATNSSIRERYYDNVGKKSDFNSYLKAEYKFTDKLTAFGDIQVRLIDYSTYGIDNDQRPIDVEEDFQFINPKAGLNYQFNDITSTYVSYSVSNREPVRNDFIDAKVGEKPKHEQLNNIELGYRVNTEDFFVHTNFFHMDYKNQLVLTGALNDVGSSIRQNVKESYRTGIEVVIGMKLSKKVTWNGNVTFSKNKIKSFEDNVADYLTGETIVTPIEDADISFSPNMIAGSELQYEPIKNLKIALLSKYVGRQFLDNTSNPDRVINEYFVNDIRLSYSLKNVLFKEMNFSLLVNNVLDVKYSSNGYTYSYAYGDVTTENFYYPQAGINFLGGVTLKF</sequence>
<reference evidence="17 18" key="1">
    <citation type="submission" date="2019-12" db="EMBL/GenBank/DDBJ databases">
        <authorList>
            <person name="Zhao J."/>
        </authorList>
    </citation>
    <scope>NUCLEOTIDE SEQUENCE [LARGE SCALE GENOMIC DNA]</scope>
    <source>
        <strain evidence="17 18">S-15</strain>
    </source>
</reference>
<keyword evidence="7" id="KW-0408">Iron</keyword>
<dbReference type="Gene3D" id="2.170.130.10">
    <property type="entry name" value="TonB-dependent receptor, plug domain"/>
    <property type="match status" value="1"/>
</dbReference>
<evidence type="ECO:0000256" key="10">
    <source>
        <dbReference type="ARBA" id="ARBA00023136"/>
    </source>
</evidence>
<comment type="similarity">
    <text evidence="12 13">Belongs to the TonB-dependent receptor family.</text>
</comment>